<dbReference type="GO" id="GO:0005737">
    <property type="term" value="C:cytoplasm"/>
    <property type="evidence" value="ECO:0007669"/>
    <property type="project" value="TreeGrafter"/>
</dbReference>
<dbReference type="InterPro" id="IPR000980">
    <property type="entry name" value="SH2"/>
</dbReference>
<dbReference type="PANTHER" id="PTHR14388:SF17">
    <property type="entry name" value="SH2 DOMAIN-CONTAINING PROTEIN"/>
    <property type="match status" value="1"/>
</dbReference>
<dbReference type="SUPFAM" id="SSF55550">
    <property type="entry name" value="SH2 domain"/>
    <property type="match status" value="1"/>
</dbReference>
<feature type="compositionally biased region" description="Low complexity" evidence="2">
    <location>
        <begin position="131"/>
        <end position="142"/>
    </location>
</feature>
<feature type="compositionally biased region" description="Basic and acidic residues" evidence="2">
    <location>
        <begin position="103"/>
        <end position="113"/>
    </location>
</feature>
<dbReference type="Proteomes" id="UP001174909">
    <property type="component" value="Unassembled WGS sequence"/>
</dbReference>
<dbReference type="PANTHER" id="PTHR14388">
    <property type="entry name" value="T CELL-SPECIFIC ADAPTER PROTEIN TSAD"/>
    <property type="match status" value="1"/>
</dbReference>
<keyword evidence="5" id="KW-1185">Reference proteome</keyword>
<evidence type="ECO:0000256" key="1">
    <source>
        <dbReference type="PROSITE-ProRule" id="PRU00191"/>
    </source>
</evidence>
<comment type="caution">
    <text evidence="4">The sequence shown here is derived from an EMBL/GenBank/DDBJ whole genome shotgun (WGS) entry which is preliminary data.</text>
</comment>
<gene>
    <name evidence="4" type="ORF">GBAR_LOCUS25588</name>
</gene>
<name>A0AA35TFR2_GEOBA</name>
<feature type="region of interest" description="Disordered" evidence="2">
    <location>
        <begin position="129"/>
        <end position="244"/>
    </location>
</feature>
<feature type="region of interest" description="Disordered" evidence="2">
    <location>
        <begin position="92"/>
        <end position="113"/>
    </location>
</feature>
<feature type="domain" description="SH2" evidence="3">
    <location>
        <begin position="421"/>
        <end position="514"/>
    </location>
</feature>
<protein>
    <submittedName>
        <fullName evidence="4">SH2 domain-containing protein 4B</fullName>
    </submittedName>
</protein>
<keyword evidence="1" id="KW-0727">SH2 domain</keyword>
<dbReference type="InterPro" id="IPR036860">
    <property type="entry name" value="SH2_dom_sf"/>
</dbReference>
<dbReference type="SMART" id="SM00252">
    <property type="entry name" value="SH2"/>
    <property type="match status" value="1"/>
</dbReference>
<feature type="compositionally biased region" description="Polar residues" evidence="2">
    <location>
        <begin position="211"/>
        <end position="223"/>
    </location>
</feature>
<dbReference type="Gene3D" id="3.30.505.10">
    <property type="entry name" value="SH2 domain"/>
    <property type="match status" value="1"/>
</dbReference>
<sequence length="542" mass="63184">MLQQILDTMYVDPELLELMTDEQKELLFRRMRDEQLRRWNVREKEPQKKPARKKKQRKIQFLLGEDGEPWTWVMGEHGRDLPYDELVRQSERIEREKEEEEEREIRRQADEFAKQETGHILSLASRFGELQSPSQSPIGSPSTNPYNKRMSLDVGKPATKQPVRRLLSDSAVGTHSASRHRGSLPGSLLAVPESLSTSSLLSSSSSGSSLPRTESQLDLSSSNEHIDYEESPLPHTSTRERYNQDDLRRMTLKKQVPIIGKTKEEHQEFQERRAEEIFSTMREVKQLARKKSMQVAHTVEERWRESEQKAKAFERTRKASFNQARKLSQRLPKIDERQILEGIPEERKKELEQKMKWDRNKQTRKPIHPGRTNPSKPLVRRSSVFEPGTKPKTLDHVVTWFREREAPCGHCRERDGTISLWFHGRLGRAKAEYLLEKKPVGSYLVRLSLKTWGYTISVKTYTDVKHFLVDVPSGGRYQFLGPKQRQFRSLNELLAFYRGNPITSAGQEVLLVPVAQLEPEDSDLFRELFRDDDDEEAWSTCL</sequence>
<reference evidence="4" key="1">
    <citation type="submission" date="2023-03" db="EMBL/GenBank/DDBJ databases">
        <authorList>
            <person name="Steffen K."/>
            <person name="Cardenas P."/>
        </authorList>
    </citation>
    <scope>NUCLEOTIDE SEQUENCE</scope>
</reference>
<evidence type="ECO:0000313" key="5">
    <source>
        <dbReference type="Proteomes" id="UP001174909"/>
    </source>
</evidence>
<dbReference type="EMBL" id="CASHTH010003552">
    <property type="protein sequence ID" value="CAI8046297.1"/>
    <property type="molecule type" value="Genomic_DNA"/>
</dbReference>
<dbReference type="PROSITE" id="PS50001">
    <property type="entry name" value="SH2"/>
    <property type="match status" value="1"/>
</dbReference>
<accession>A0AA35TFR2</accession>
<dbReference type="Pfam" id="PF00017">
    <property type="entry name" value="SH2"/>
    <property type="match status" value="1"/>
</dbReference>
<feature type="compositionally biased region" description="Low complexity" evidence="2">
    <location>
        <begin position="194"/>
        <end position="210"/>
    </location>
</feature>
<evidence type="ECO:0000256" key="2">
    <source>
        <dbReference type="SAM" id="MobiDB-lite"/>
    </source>
</evidence>
<proteinExistence type="predicted"/>
<evidence type="ECO:0000313" key="4">
    <source>
        <dbReference type="EMBL" id="CAI8046297.1"/>
    </source>
</evidence>
<dbReference type="AlphaFoldDB" id="A0AA35TFR2"/>
<organism evidence="4 5">
    <name type="scientific">Geodia barretti</name>
    <name type="common">Barrett's horny sponge</name>
    <dbReference type="NCBI Taxonomy" id="519541"/>
    <lineage>
        <taxon>Eukaryota</taxon>
        <taxon>Metazoa</taxon>
        <taxon>Porifera</taxon>
        <taxon>Demospongiae</taxon>
        <taxon>Heteroscleromorpha</taxon>
        <taxon>Tetractinellida</taxon>
        <taxon>Astrophorina</taxon>
        <taxon>Geodiidae</taxon>
        <taxon>Geodia</taxon>
    </lineage>
</organism>
<evidence type="ECO:0000259" key="3">
    <source>
        <dbReference type="PROSITE" id="PS50001"/>
    </source>
</evidence>
<feature type="region of interest" description="Disordered" evidence="2">
    <location>
        <begin position="359"/>
        <end position="386"/>
    </location>
</feature>